<accession>A0AAE0GPL4</accession>
<feature type="compositionally biased region" description="Basic and acidic residues" evidence="1">
    <location>
        <begin position="13"/>
        <end position="23"/>
    </location>
</feature>
<feature type="region of interest" description="Disordered" evidence="1">
    <location>
        <begin position="1"/>
        <end position="51"/>
    </location>
</feature>
<reference evidence="2 3" key="1">
    <citation type="journal article" date="2015" name="Genome Biol. Evol.">
        <title>Comparative Genomics of a Bacterivorous Green Alga Reveals Evolutionary Causalities and Consequences of Phago-Mixotrophic Mode of Nutrition.</title>
        <authorList>
            <person name="Burns J.A."/>
            <person name="Paasch A."/>
            <person name="Narechania A."/>
            <person name="Kim E."/>
        </authorList>
    </citation>
    <scope>NUCLEOTIDE SEQUENCE [LARGE SCALE GENOMIC DNA]</scope>
    <source>
        <strain evidence="2 3">PLY_AMNH</strain>
    </source>
</reference>
<sequence length="178" mass="19954">MSGKLMNFSGQSAEKRKKGDESAGKGSKKSKTEERRIAFRGPGMPTHHVERSEGDLTGMISKPKQENGVPVIPLYSMEVERRKPKSSNMRRSVLKFMHDVTVGLHSDKGKVALLHMFLDEISKWKDRQLIVGSHALLSGLDGKKIRLRMGQLTDTFNKANAWSSEVKYAVTIIHNFCS</sequence>
<protein>
    <submittedName>
        <fullName evidence="2">Uncharacterized protein</fullName>
    </submittedName>
</protein>
<gene>
    <name evidence="2" type="ORF">CYMTET_10183</name>
</gene>
<name>A0AAE0GPL4_9CHLO</name>
<evidence type="ECO:0000313" key="2">
    <source>
        <dbReference type="EMBL" id="KAK3282055.1"/>
    </source>
</evidence>
<organism evidence="2 3">
    <name type="scientific">Cymbomonas tetramitiformis</name>
    <dbReference type="NCBI Taxonomy" id="36881"/>
    <lineage>
        <taxon>Eukaryota</taxon>
        <taxon>Viridiplantae</taxon>
        <taxon>Chlorophyta</taxon>
        <taxon>Pyramimonadophyceae</taxon>
        <taxon>Pyramimonadales</taxon>
        <taxon>Pyramimonadaceae</taxon>
        <taxon>Cymbomonas</taxon>
    </lineage>
</organism>
<evidence type="ECO:0000256" key="1">
    <source>
        <dbReference type="SAM" id="MobiDB-lite"/>
    </source>
</evidence>
<proteinExistence type="predicted"/>
<dbReference type="EMBL" id="LGRX02003566">
    <property type="protein sequence ID" value="KAK3282055.1"/>
    <property type="molecule type" value="Genomic_DNA"/>
</dbReference>
<comment type="caution">
    <text evidence="2">The sequence shown here is derived from an EMBL/GenBank/DDBJ whole genome shotgun (WGS) entry which is preliminary data.</text>
</comment>
<dbReference type="Proteomes" id="UP001190700">
    <property type="component" value="Unassembled WGS sequence"/>
</dbReference>
<keyword evidence="3" id="KW-1185">Reference proteome</keyword>
<evidence type="ECO:0000313" key="3">
    <source>
        <dbReference type="Proteomes" id="UP001190700"/>
    </source>
</evidence>
<dbReference type="AlphaFoldDB" id="A0AAE0GPL4"/>